<dbReference type="RefSeq" id="WP_159045435.1">
    <property type="nucleotide sequence ID" value="NZ_JBPJFI010000001.1"/>
</dbReference>
<comment type="caution">
    <text evidence="1">The sequence shown here is derived from an EMBL/GenBank/DDBJ whole genome shotgun (WGS) entry which is preliminary data.</text>
</comment>
<keyword evidence="2" id="KW-1185">Reference proteome</keyword>
<sequence length="47" mass="5138">MTRIHPCRRQAHRDIPRLAPTLAGAALAGVVRAVIGCLIEHLGRLWA</sequence>
<reference evidence="1 2" key="1">
    <citation type="submission" date="2019-06" db="EMBL/GenBank/DDBJ databases">
        <title>Sequencing the genomes of 1000 actinobacteria strains.</title>
        <authorList>
            <person name="Klenk H.-P."/>
        </authorList>
    </citation>
    <scope>NUCLEOTIDE SEQUENCE [LARGE SCALE GENOMIC DNA]</scope>
    <source>
        <strain evidence="1 2">DSM 41929</strain>
    </source>
</reference>
<dbReference type="EMBL" id="VFNX01000002">
    <property type="protein sequence ID" value="TQK86525.1"/>
    <property type="molecule type" value="Genomic_DNA"/>
</dbReference>
<evidence type="ECO:0000313" key="2">
    <source>
        <dbReference type="Proteomes" id="UP000318103"/>
    </source>
</evidence>
<accession>A0A542TI66</accession>
<name>A0A542TI66_9ACTN</name>
<evidence type="ECO:0000313" key="1">
    <source>
        <dbReference type="EMBL" id="TQK86525.1"/>
    </source>
</evidence>
<dbReference type="AlphaFoldDB" id="A0A542TI66"/>
<gene>
    <name evidence="1" type="ORF">FB563_6668</name>
</gene>
<protein>
    <submittedName>
        <fullName evidence="1">Uncharacterized protein</fullName>
    </submittedName>
</protein>
<organism evidence="1 2">
    <name type="scientific">Streptomyces puniciscabiei</name>
    <dbReference type="NCBI Taxonomy" id="164348"/>
    <lineage>
        <taxon>Bacteria</taxon>
        <taxon>Bacillati</taxon>
        <taxon>Actinomycetota</taxon>
        <taxon>Actinomycetes</taxon>
        <taxon>Kitasatosporales</taxon>
        <taxon>Streptomycetaceae</taxon>
        <taxon>Streptomyces</taxon>
    </lineage>
</organism>
<proteinExistence type="predicted"/>
<dbReference type="Proteomes" id="UP000318103">
    <property type="component" value="Unassembled WGS sequence"/>
</dbReference>